<name>A0ABU2XN38_9ACTN</name>
<keyword evidence="3" id="KW-1133">Transmembrane helix</keyword>
<dbReference type="Gene3D" id="3.40.630.190">
    <property type="entry name" value="LCP protein"/>
    <property type="match status" value="1"/>
</dbReference>
<evidence type="ECO:0000313" key="5">
    <source>
        <dbReference type="EMBL" id="MDT0547340.1"/>
    </source>
</evidence>
<feature type="region of interest" description="Disordered" evidence="2">
    <location>
        <begin position="1"/>
        <end position="33"/>
    </location>
</feature>
<evidence type="ECO:0000256" key="1">
    <source>
        <dbReference type="ARBA" id="ARBA00006068"/>
    </source>
</evidence>
<evidence type="ECO:0000259" key="4">
    <source>
        <dbReference type="Pfam" id="PF03816"/>
    </source>
</evidence>
<dbReference type="PANTHER" id="PTHR33392:SF6">
    <property type="entry name" value="POLYISOPRENYL-TEICHOIC ACID--PEPTIDOGLYCAN TEICHOIC ACID TRANSFERASE TAGU"/>
    <property type="match status" value="1"/>
</dbReference>
<accession>A0ABU2XN38</accession>
<evidence type="ECO:0000256" key="2">
    <source>
        <dbReference type="SAM" id="MobiDB-lite"/>
    </source>
</evidence>
<keyword evidence="3" id="KW-0472">Membrane</keyword>
<dbReference type="InterPro" id="IPR004474">
    <property type="entry name" value="LytR_CpsA_psr"/>
</dbReference>
<dbReference type="RefSeq" id="WP_311727859.1">
    <property type="nucleotide sequence ID" value="NZ_JAVRFD010000019.1"/>
</dbReference>
<organism evidence="5 6">
    <name type="scientific">Streptomyces lonegramiae</name>
    <dbReference type="NCBI Taxonomy" id="3075524"/>
    <lineage>
        <taxon>Bacteria</taxon>
        <taxon>Bacillati</taxon>
        <taxon>Actinomycetota</taxon>
        <taxon>Actinomycetes</taxon>
        <taxon>Kitasatosporales</taxon>
        <taxon>Streptomycetaceae</taxon>
        <taxon>Streptomyces</taxon>
    </lineage>
</organism>
<dbReference type="PANTHER" id="PTHR33392">
    <property type="entry name" value="POLYISOPRENYL-TEICHOIC ACID--PEPTIDOGLYCAN TEICHOIC ACID TRANSFERASE TAGU"/>
    <property type="match status" value="1"/>
</dbReference>
<keyword evidence="6" id="KW-1185">Reference proteome</keyword>
<comment type="similarity">
    <text evidence="1">Belongs to the LytR/CpsA/Psr (LCP) family.</text>
</comment>
<evidence type="ECO:0000256" key="3">
    <source>
        <dbReference type="SAM" id="Phobius"/>
    </source>
</evidence>
<dbReference type="Proteomes" id="UP001180754">
    <property type="component" value="Unassembled WGS sequence"/>
</dbReference>
<gene>
    <name evidence="5" type="ORF">RND15_32255</name>
</gene>
<evidence type="ECO:0000313" key="6">
    <source>
        <dbReference type="Proteomes" id="UP001180754"/>
    </source>
</evidence>
<feature type="domain" description="Cell envelope-related transcriptional attenuator" evidence="4">
    <location>
        <begin position="113"/>
        <end position="268"/>
    </location>
</feature>
<comment type="caution">
    <text evidence="5">The sequence shown here is derived from an EMBL/GenBank/DDBJ whole genome shotgun (WGS) entry which is preliminary data.</text>
</comment>
<proteinExistence type="inferred from homology"/>
<feature type="transmembrane region" description="Helical" evidence="3">
    <location>
        <begin position="40"/>
        <end position="60"/>
    </location>
</feature>
<protein>
    <submittedName>
        <fullName evidence="5">LCP family protein</fullName>
    </submittedName>
</protein>
<feature type="compositionally biased region" description="Basic residues" evidence="2">
    <location>
        <begin position="21"/>
        <end position="33"/>
    </location>
</feature>
<dbReference type="Pfam" id="PF03816">
    <property type="entry name" value="LytR_cpsA_psr"/>
    <property type="match status" value="1"/>
</dbReference>
<reference evidence="5" key="1">
    <citation type="submission" date="2024-05" db="EMBL/GenBank/DDBJ databases">
        <title>30 novel species of actinomycetes from the DSMZ collection.</title>
        <authorList>
            <person name="Nouioui I."/>
        </authorList>
    </citation>
    <scope>NUCLEOTIDE SEQUENCE</scope>
    <source>
        <strain evidence="5">DSM 41529</strain>
    </source>
</reference>
<feature type="compositionally biased region" description="Polar residues" evidence="2">
    <location>
        <begin position="1"/>
        <end position="10"/>
    </location>
</feature>
<sequence length="376" mass="40183">MADDGNSTPEYSRPGRGGGSGRRRKAPAPRSTGRRVLRGTVWTLGTVLVLGGAGIGYLYYKLDGNLTGVNINAALGADRPKNIDNGSMDILVLGSDSRAGKNGQYGKDEGTSRSDTAMIVHVYKGRQKASVVSIPRDTLVRRPACEKDGQTAPAERLAMFNSAYEVGGPACAVKTVESLTGIRMDHYLEVDFSGFKHLIDQLGGVDITTTQPIHDAKSHLDLAPGAHKLNGEQSLGLVRTRHGVGDGSDLGRIKLQQAFVKALLDQIKSVDLFSSPKKLYGLADTSTKALTTDSELASVNKLYGFSKSLKNIGSGDMRMVTLPVRYDPNNPNRVVPIDSKARQVWRALRWDKPIPASATKGSAGEATSAGKVVQKP</sequence>
<dbReference type="InterPro" id="IPR050922">
    <property type="entry name" value="LytR/CpsA/Psr_CW_biosynth"/>
</dbReference>
<dbReference type="NCBIfam" id="TIGR00350">
    <property type="entry name" value="lytR_cpsA_psr"/>
    <property type="match status" value="1"/>
</dbReference>
<feature type="region of interest" description="Disordered" evidence="2">
    <location>
        <begin position="355"/>
        <end position="376"/>
    </location>
</feature>
<keyword evidence="3" id="KW-0812">Transmembrane</keyword>
<dbReference type="EMBL" id="JAVRFD010000019">
    <property type="protein sequence ID" value="MDT0547340.1"/>
    <property type="molecule type" value="Genomic_DNA"/>
</dbReference>